<dbReference type="EMBL" id="JAECVU010000005">
    <property type="protein sequence ID" value="MBH8589000.1"/>
    <property type="molecule type" value="Genomic_DNA"/>
</dbReference>
<gene>
    <name evidence="3" type="ORF">I8U22_09300</name>
</gene>
<dbReference type="Pfam" id="PF13620">
    <property type="entry name" value="CarboxypepD_reg"/>
    <property type="match status" value="1"/>
</dbReference>
<keyword evidence="4" id="KW-1185">Reference proteome</keyword>
<feature type="signal peptide" evidence="2">
    <location>
        <begin position="1"/>
        <end position="21"/>
    </location>
</feature>
<feature type="region of interest" description="Disordered" evidence="1">
    <location>
        <begin position="46"/>
        <end position="67"/>
    </location>
</feature>
<evidence type="ECO:0000313" key="3">
    <source>
        <dbReference type="EMBL" id="MBH8589000.1"/>
    </source>
</evidence>
<protein>
    <submittedName>
        <fullName evidence="3">Carboxypeptidase regulatory-like domain-containing protein</fullName>
    </submittedName>
</protein>
<name>A0ABS0QIH8_THEVU</name>
<organism evidence="3 4">
    <name type="scientific">Thermoactinomyces vulgaris</name>
    <dbReference type="NCBI Taxonomy" id="2026"/>
    <lineage>
        <taxon>Bacteria</taxon>
        <taxon>Bacillati</taxon>
        <taxon>Bacillota</taxon>
        <taxon>Bacilli</taxon>
        <taxon>Bacillales</taxon>
        <taxon>Thermoactinomycetaceae</taxon>
        <taxon>Thermoactinomyces</taxon>
    </lineage>
</organism>
<dbReference type="InterPro" id="IPR008969">
    <property type="entry name" value="CarboxyPept-like_regulatory"/>
</dbReference>
<evidence type="ECO:0000313" key="4">
    <source>
        <dbReference type="Proteomes" id="UP000641910"/>
    </source>
</evidence>
<feature type="chain" id="PRO_5045559741" evidence="2">
    <location>
        <begin position="22"/>
        <end position="122"/>
    </location>
</feature>
<sequence>MMKWKCGFTILLFTLCFPLFFGCEKTPDAGPVSKVKVTGTVTDENHSPVSGALVVPKPKEDVSGPVPEIARYTDENGRFTWYVPAGSYEFVIEKEGYKPRRLPVQSKDAGKPVHLNVILEKE</sequence>
<dbReference type="SUPFAM" id="SSF49464">
    <property type="entry name" value="Carboxypeptidase regulatory domain-like"/>
    <property type="match status" value="1"/>
</dbReference>
<accession>A0ABS0QIH8</accession>
<evidence type="ECO:0000256" key="1">
    <source>
        <dbReference type="SAM" id="MobiDB-lite"/>
    </source>
</evidence>
<dbReference type="PROSITE" id="PS51257">
    <property type="entry name" value="PROKAR_LIPOPROTEIN"/>
    <property type="match status" value="1"/>
</dbReference>
<dbReference type="Proteomes" id="UP000641910">
    <property type="component" value="Unassembled WGS sequence"/>
</dbReference>
<evidence type="ECO:0000256" key="2">
    <source>
        <dbReference type="SAM" id="SignalP"/>
    </source>
</evidence>
<dbReference type="Gene3D" id="2.60.40.1120">
    <property type="entry name" value="Carboxypeptidase-like, regulatory domain"/>
    <property type="match status" value="1"/>
</dbReference>
<proteinExistence type="predicted"/>
<keyword evidence="2" id="KW-0732">Signal</keyword>
<comment type="caution">
    <text evidence="3">The sequence shown here is derived from an EMBL/GenBank/DDBJ whole genome shotgun (WGS) entry which is preliminary data.</text>
</comment>
<reference evidence="3 4" key="1">
    <citation type="submission" date="2020-12" db="EMBL/GenBank/DDBJ databases">
        <title>WGS of Thermoactinomyces spp.</title>
        <authorList>
            <person name="Cheng K."/>
        </authorList>
    </citation>
    <scope>NUCLEOTIDE SEQUENCE [LARGE SCALE GENOMIC DNA]</scope>
    <source>
        <strain evidence="4">CICC 10650\ACCC 41061</strain>
    </source>
</reference>